<accession>A0A9W6KWU9</accession>
<dbReference type="InterPro" id="IPR018490">
    <property type="entry name" value="cNMP-bd_dom_sf"/>
</dbReference>
<dbReference type="InterPro" id="IPR000595">
    <property type="entry name" value="cNMP-bd_dom"/>
</dbReference>
<proteinExistence type="predicted"/>
<dbReference type="SUPFAM" id="SSF51206">
    <property type="entry name" value="cAMP-binding domain-like"/>
    <property type="match status" value="1"/>
</dbReference>
<dbReference type="Gene3D" id="2.60.120.10">
    <property type="entry name" value="Jelly Rolls"/>
    <property type="match status" value="1"/>
</dbReference>
<comment type="caution">
    <text evidence="2">The sequence shown here is derived from an EMBL/GenBank/DDBJ whole genome shotgun (WGS) entry which is preliminary data.</text>
</comment>
<dbReference type="Pfam" id="PF00027">
    <property type="entry name" value="cNMP_binding"/>
    <property type="match status" value="1"/>
</dbReference>
<evidence type="ECO:0000313" key="2">
    <source>
        <dbReference type="EMBL" id="GLL09481.1"/>
    </source>
</evidence>
<gene>
    <name evidence="2" type="ORF">GCM10017577_06210</name>
</gene>
<dbReference type="Proteomes" id="UP001143463">
    <property type="component" value="Unassembled WGS sequence"/>
</dbReference>
<protein>
    <recommendedName>
        <fullName evidence="1">Cyclic nucleotide-binding domain-containing protein</fullName>
    </recommendedName>
</protein>
<dbReference type="InterPro" id="IPR014710">
    <property type="entry name" value="RmlC-like_jellyroll"/>
</dbReference>
<reference evidence="2" key="1">
    <citation type="journal article" date="2014" name="Int. J. Syst. Evol. Microbiol.">
        <title>Complete genome sequence of Corynebacterium casei LMG S-19264T (=DSM 44701T), isolated from a smear-ripened cheese.</title>
        <authorList>
            <consortium name="US DOE Joint Genome Institute (JGI-PGF)"/>
            <person name="Walter F."/>
            <person name="Albersmeier A."/>
            <person name="Kalinowski J."/>
            <person name="Ruckert C."/>
        </authorList>
    </citation>
    <scope>NUCLEOTIDE SEQUENCE</scope>
    <source>
        <strain evidence="2">VKM Ac-1069</strain>
    </source>
</reference>
<dbReference type="PROSITE" id="PS50042">
    <property type="entry name" value="CNMP_BINDING_3"/>
    <property type="match status" value="1"/>
</dbReference>
<evidence type="ECO:0000313" key="3">
    <source>
        <dbReference type="Proteomes" id="UP001143463"/>
    </source>
</evidence>
<name>A0A9W6KWU9_9PSEU</name>
<feature type="domain" description="Cyclic nucleotide-binding" evidence="1">
    <location>
        <begin position="1"/>
        <end position="88"/>
    </location>
</feature>
<dbReference type="EMBL" id="BSFQ01000002">
    <property type="protein sequence ID" value="GLL09481.1"/>
    <property type="molecule type" value="Genomic_DNA"/>
</dbReference>
<dbReference type="AlphaFoldDB" id="A0A9W6KWU9"/>
<sequence>MARELDRRSTVQDVPGGTVLLRQRSAVDDLIVLVRGRIATLIDFAGTGDLVVETTEESGRAFGWSGLVAPGRATATLRADADSRILRLPIAVVRDGPPRWTAAVCGLVAGALADRTRDLQARWALPASEPVEAPRNA</sequence>
<keyword evidence="3" id="KW-1185">Reference proteome</keyword>
<dbReference type="CDD" id="cd00038">
    <property type="entry name" value="CAP_ED"/>
    <property type="match status" value="1"/>
</dbReference>
<evidence type="ECO:0000259" key="1">
    <source>
        <dbReference type="PROSITE" id="PS50042"/>
    </source>
</evidence>
<organism evidence="2 3">
    <name type="scientific">Pseudonocardia halophobica</name>
    <dbReference type="NCBI Taxonomy" id="29401"/>
    <lineage>
        <taxon>Bacteria</taxon>
        <taxon>Bacillati</taxon>
        <taxon>Actinomycetota</taxon>
        <taxon>Actinomycetes</taxon>
        <taxon>Pseudonocardiales</taxon>
        <taxon>Pseudonocardiaceae</taxon>
        <taxon>Pseudonocardia</taxon>
    </lineage>
</organism>
<reference evidence="2" key="2">
    <citation type="submission" date="2023-01" db="EMBL/GenBank/DDBJ databases">
        <authorList>
            <person name="Sun Q."/>
            <person name="Evtushenko L."/>
        </authorList>
    </citation>
    <scope>NUCLEOTIDE SEQUENCE</scope>
    <source>
        <strain evidence="2">VKM Ac-1069</strain>
    </source>
</reference>